<name>A0A165RJK1_9AGAM</name>
<dbReference type="EMBL" id="KV425581">
    <property type="protein sequence ID" value="KZT23904.1"/>
    <property type="molecule type" value="Genomic_DNA"/>
</dbReference>
<keyword evidence="2" id="KW-1185">Reference proteome</keyword>
<organism evidence="1 2">
    <name type="scientific">Neolentinus lepideus HHB14362 ss-1</name>
    <dbReference type="NCBI Taxonomy" id="1314782"/>
    <lineage>
        <taxon>Eukaryota</taxon>
        <taxon>Fungi</taxon>
        <taxon>Dikarya</taxon>
        <taxon>Basidiomycota</taxon>
        <taxon>Agaricomycotina</taxon>
        <taxon>Agaricomycetes</taxon>
        <taxon>Gloeophyllales</taxon>
        <taxon>Gloeophyllaceae</taxon>
        <taxon>Neolentinus</taxon>
    </lineage>
</organism>
<proteinExistence type="predicted"/>
<evidence type="ECO:0000313" key="1">
    <source>
        <dbReference type="EMBL" id="KZT23904.1"/>
    </source>
</evidence>
<dbReference type="InParanoid" id="A0A165RJK1"/>
<evidence type="ECO:0000313" key="2">
    <source>
        <dbReference type="Proteomes" id="UP000076761"/>
    </source>
</evidence>
<sequence>MPSPMNGVRMREWGVGRLSIHSRCRCIEFHRTAKIPIHQRTPRSSVSHCPSPYPPMRKRSPSYELVQEIRLKLVMPAVCGRERGDMNCDMLGDGGFVRGKIWEAECHIYEEW</sequence>
<gene>
    <name evidence="1" type="ORF">NEOLEDRAFT_1135739</name>
</gene>
<dbReference type="AlphaFoldDB" id="A0A165RJK1"/>
<protein>
    <submittedName>
        <fullName evidence="1">Uncharacterized protein</fullName>
    </submittedName>
</protein>
<accession>A0A165RJK1</accession>
<dbReference type="Proteomes" id="UP000076761">
    <property type="component" value="Unassembled WGS sequence"/>
</dbReference>
<reference evidence="1 2" key="1">
    <citation type="journal article" date="2016" name="Mol. Biol. Evol.">
        <title>Comparative Genomics of Early-Diverging Mushroom-Forming Fungi Provides Insights into the Origins of Lignocellulose Decay Capabilities.</title>
        <authorList>
            <person name="Nagy L.G."/>
            <person name="Riley R."/>
            <person name="Tritt A."/>
            <person name="Adam C."/>
            <person name="Daum C."/>
            <person name="Floudas D."/>
            <person name="Sun H."/>
            <person name="Yadav J.S."/>
            <person name="Pangilinan J."/>
            <person name="Larsson K.H."/>
            <person name="Matsuura K."/>
            <person name="Barry K."/>
            <person name="Labutti K."/>
            <person name="Kuo R."/>
            <person name="Ohm R.A."/>
            <person name="Bhattacharya S.S."/>
            <person name="Shirouzu T."/>
            <person name="Yoshinaga Y."/>
            <person name="Martin F.M."/>
            <person name="Grigoriev I.V."/>
            <person name="Hibbett D.S."/>
        </authorList>
    </citation>
    <scope>NUCLEOTIDE SEQUENCE [LARGE SCALE GENOMIC DNA]</scope>
    <source>
        <strain evidence="1 2">HHB14362 ss-1</strain>
    </source>
</reference>